<dbReference type="Proteomes" id="UP000193017">
    <property type="component" value="Chromosome"/>
</dbReference>
<dbReference type="InterPro" id="IPR029044">
    <property type="entry name" value="Nucleotide-diphossugar_trans"/>
</dbReference>
<gene>
    <name evidence="3" type="ORF">B0A89_13585</name>
</gene>
<dbReference type="SUPFAM" id="SSF53448">
    <property type="entry name" value="Nucleotide-diphospho-sugar transferases"/>
    <property type="match status" value="1"/>
</dbReference>
<dbReference type="PANTHER" id="PTHR43777:SF1">
    <property type="entry name" value="MOLYBDENUM COFACTOR CYTIDYLYLTRANSFERASE"/>
    <property type="match status" value="1"/>
</dbReference>
<dbReference type="Gene3D" id="3.90.550.10">
    <property type="entry name" value="Spore Coat Polysaccharide Biosynthesis Protein SpsA, Chain A"/>
    <property type="match status" value="1"/>
</dbReference>
<dbReference type="GO" id="GO:0016779">
    <property type="term" value="F:nucleotidyltransferase activity"/>
    <property type="evidence" value="ECO:0007669"/>
    <property type="project" value="UniProtKB-ARBA"/>
</dbReference>
<dbReference type="STRING" id="1945662.B0A89_13585"/>
<dbReference type="PANTHER" id="PTHR43777">
    <property type="entry name" value="MOLYBDENUM COFACTOR CYTIDYLYLTRANSFERASE"/>
    <property type="match status" value="1"/>
</dbReference>
<accession>A0A1W6D0E7</accession>
<dbReference type="AlphaFoldDB" id="A0A1W6D0E7"/>
<evidence type="ECO:0000256" key="1">
    <source>
        <dbReference type="ARBA" id="ARBA00022842"/>
    </source>
</evidence>
<dbReference type="KEGG" id="pcon:B0A89_13585"/>
<evidence type="ECO:0000313" key="3">
    <source>
        <dbReference type="EMBL" id="ARJ70509.1"/>
    </source>
</evidence>
<evidence type="ECO:0000259" key="2">
    <source>
        <dbReference type="Pfam" id="PF12804"/>
    </source>
</evidence>
<protein>
    <recommendedName>
        <fullName evidence="2">MobA-like NTP transferase domain-containing protein</fullName>
    </recommendedName>
</protein>
<sequence>MRASRWRSRRAFWPRCWPMQGLAERLAVIVLAAGASRRFGAADKLLEPLGGRPLAAHAFALAGACGAGAAIAVTARDGVADLARAAGLVSVSVPPGGDQSASVRAGLAALPAQVDAVLFMLADMPWLRAEDLAALLDLGAPACARDGAVRMPPALLPRAWCEAAPLSGDSGLRPLLARIAPDRCLDRPSGRLRDVDRPSDLFPAQG</sequence>
<keyword evidence="4" id="KW-1185">Reference proteome</keyword>
<dbReference type="InterPro" id="IPR025877">
    <property type="entry name" value="MobA-like_NTP_Trfase"/>
</dbReference>
<dbReference type="OrthoDB" id="9779263at2"/>
<dbReference type="Pfam" id="PF12804">
    <property type="entry name" value="NTP_transf_3"/>
    <property type="match status" value="1"/>
</dbReference>
<feature type="domain" description="MobA-like NTP transferase" evidence="2">
    <location>
        <begin position="28"/>
        <end position="178"/>
    </location>
</feature>
<proteinExistence type="predicted"/>
<reference evidence="3 4" key="1">
    <citation type="submission" date="2017-03" db="EMBL/GenBank/DDBJ databases">
        <title>Genome sequence of Paracoccus contaminans isolated from a water microcosm.</title>
        <authorList>
            <person name="Aurass P."/>
            <person name="Karste S."/>
            <person name="Trost E."/>
            <person name="Glaeser S.P."/>
            <person name="Kaempfer P."/>
            <person name="Flieger A."/>
        </authorList>
    </citation>
    <scope>NUCLEOTIDE SEQUENCE [LARGE SCALE GENOMIC DNA]</scope>
    <source>
        <strain evidence="4">RKI 16-01929T\LMG 29738T\CCM 8701T\CIP 111112T</strain>
    </source>
</reference>
<organism evidence="3 4">
    <name type="scientific">Paracoccus contaminans</name>
    <dbReference type="NCBI Taxonomy" id="1945662"/>
    <lineage>
        <taxon>Bacteria</taxon>
        <taxon>Pseudomonadati</taxon>
        <taxon>Pseudomonadota</taxon>
        <taxon>Alphaproteobacteria</taxon>
        <taxon>Rhodobacterales</taxon>
        <taxon>Paracoccaceae</taxon>
        <taxon>Paracoccus</taxon>
    </lineage>
</organism>
<dbReference type="EMBL" id="CP020612">
    <property type="protein sequence ID" value="ARJ70509.1"/>
    <property type="molecule type" value="Genomic_DNA"/>
</dbReference>
<evidence type="ECO:0000313" key="4">
    <source>
        <dbReference type="Proteomes" id="UP000193017"/>
    </source>
</evidence>
<keyword evidence="1" id="KW-0460">Magnesium</keyword>
<name>A0A1W6D0E7_9RHOB</name>